<gene>
    <name evidence="1" type="ORF">HO133_010146</name>
</gene>
<evidence type="ECO:0000313" key="2">
    <source>
        <dbReference type="Proteomes" id="UP000593566"/>
    </source>
</evidence>
<dbReference type="InterPro" id="IPR037143">
    <property type="entry name" value="4-PPantetheinyl_Trfase_dom_sf"/>
</dbReference>
<organism evidence="1 2">
    <name type="scientific">Letharia lupina</name>
    <dbReference type="NCBI Taxonomy" id="560253"/>
    <lineage>
        <taxon>Eukaryota</taxon>
        <taxon>Fungi</taxon>
        <taxon>Dikarya</taxon>
        <taxon>Ascomycota</taxon>
        <taxon>Pezizomycotina</taxon>
        <taxon>Lecanoromycetes</taxon>
        <taxon>OSLEUM clade</taxon>
        <taxon>Lecanoromycetidae</taxon>
        <taxon>Lecanorales</taxon>
        <taxon>Lecanorineae</taxon>
        <taxon>Parmeliaceae</taxon>
        <taxon>Letharia</taxon>
    </lineage>
</organism>
<reference evidence="1 2" key="1">
    <citation type="journal article" date="2020" name="Genomics">
        <title>Complete, high-quality genomes from long-read metagenomic sequencing of two wolf lichen thalli reveals enigmatic genome architecture.</title>
        <authorList>
            <person name="McKenzie S.K."/>
            <person name="Walston R.F."/>
            <person name="Allen J.L."/>
        </authorList>
    </citation>
    <scope>NUCLEOTIDE SEQUENCE [LARGE SCALE GENOMIC DNA]</scope>
    <source>
        <strain evidence="1">WasteWater1</strain>
    </source>
</reference>
<dbReference type="Proteomes" id="UP000593566">
    <property type="component" value="Unassembled WGS sequence"/>
</dbReference>
<evidence type="ECO:0000313" key="1">
    <source>
        <dbReference type="EMBL" id="KAF6224951.1"/>
    </source>
</evidence>
<protein>
    <recommendedName>
        <fullName evidence="3">4'-phosphopantetheinyl transferase domain-containing protein</fullName>
    </recommendedName>
</protein>
<sequence>MAPKPFPFPISIGIDVCRVNRIAAILRHEQTRNRWARKIFTRLEWPALCRRLQRVEKAVGEPVGQADAAIDPKLDNENQAIASNYDNAIWMLPRLSGYSSTFEDEHSYWSAIADERSALGRLARHLAGRWAAKEAAIKAHRHRQLYMQNISIVRPILPPGSFSGTSTSTGTDGAQKLIALIDPPSDNIEMIRRVATLRGLRGFGLQNHGLHKGSLMSKVELHKDVQDSKDGKVHRGVHYYRRSRVKESDRQVAEINISHDGDYAVAMCMAFDPPGTTIREKTIVDQGEGLPLHEPQWGDEGWVDLAKPGLEGGSFGLKTEPALDMPLGNLLHELESPPDPDAFKKTFKEVFENTNVPPLL</sequence>
<dbReference type="GO" id="GO:0008897">
    <property type="term" value="F:holo-[acyl-carrier-protein] synthase activity"/>
    <property type="evidence" value="ECO:0007669"/>
    <property type="project" value="InterPro"/>
</dbReference>
<accession>A0A8H6CKL9</accession>
<evidence type="ECO:0008006" key="3">
    <source>
        <dbReference type="Google" id="ProtNLM"/>
    </source>
</evidence>
<name>A0A8H6CKL9_9LECA</name>
<dbReference type="RefSeq" id="XP_037153818.1">
    <property type="nucleotide sequence ID" value="XM_037301001.1"/>
</dbReference>
<dbReference type="GO" id="GO:0000287">
    <property type="term" value="F:magnesium ion binding"/>
    <property type="evidence" value="ECO:0007669"/>
    <property type="project" value="InterPro"/>
</dbReference>
<dbReference type="SUPFAM" id="SSF56214">
    <property type="entry name" value="4'-phosphopantetheinyl transferase"/>
    <property type="match status" value="1"/>
</dbReference>
<dbReference type="AlphaFoldDB" id="A0A8H6CKL9"/>
<proteinExistence type="predicted"/>
<dbReference type="GeneID" id="59338538"/>
<dbReference type="Gene3D" id="3.90.470.20">
    <property type="entry name" value="4'-phosphopantetheinyl transferase domain"/>
    <property type="match status" value="1"/>
</dbReference>
<keyword evidence="2" id="KW-1185">Reference proteome</keyword>
<comment type="caution">
    <text evidence="1">The sequence shown here is derived from an EMBL/GenBank/DDBJ whole genome shotgun (WGS) entry which is preliminary data.</text>
</comment>
<dbReference type="EMBL" id="JACCJB010000008">
    <property type="protein sequence ID" value="KAF6224951.1"/>
    <property type="molecule type" value="Genomic_DNA"/>
</dbReference>